<dbReference type="InParanoid" id="D8STX3"/>
<proteinExistence type="predicted"/>
<evidence type="ECO:0000313" key="1">
    <source>
        <dbReference type="EMBL" id="EFJ12150.1"/>
    </source>
</evidence>
<evidence type="ECO:0000313" key="2">
    <source>
        <dbReference type="Proteomes" id="UP000001514"/>
    </source>
</evidence>
<protein>
    <submittedName>
        <fullName evidence="1">Uncharacterized protein</fullName>
    </submittedName>
</protein>
<dbReference type="AlphaFoldDB" id="D8STX3"/>
<dbReference type="KEGG" id="smo:SELMODRAFT_450850"/>
<accession>D8STX3</accession>
<dbReference type="eggNOG" id="ENOG502SPKH">
    <property type="taxonomic scope" value="Eukaryota"/>
</dbReference>
<reference evidence="1 2" key="1">
    <citation type="journal article" date="2011" name="Science">
        <title>The Selaginella genome identifies genetic changes associated with the evolution of vascular plants.</title>
        <authorList>
            <person name="Banks J.A."/>
            <person name="Nishiyama T."/>
            <person name="Hasebe M."/>
            <person name="Bowman J.L."/>
            <person name="Gribskov M."/>
            <person name="dePamphilis C."/>
            <person name="Albert V.A."/>
            <person name="Aono N."/>
            <person name="Aoyama T."/>
            <person name="Ambrose B.A."/>
            <person name="Ashton N.W."/>
            <person name="Axtell M.J."/>
            <person name="Barker E."/>
            <person name="Barker M.S."/>
            <person name="Bennetzen J.L."/>
            <person name="Bonawitz N.D."/>
            <person name="Chapple C."/>
            <person name="Cheng C."/>
            <person name="Correa L.G."/>
            <person name="Dacre M."/>
            <person name="DeBarry J."/>
            <person name="Dreyer I."/>
            <person name="Elias M."/>
            <person name="Engstrom E.M."/>
            <person name="Estelle M."/>
            <person name="Feng L."/>
            <person name="Finet C."/>
            <person name="Floyd S.K."/>
            <person name="Frommer W.B."/>
            <person name="Fujita T."/>
            <person name="Gramzow L."/>
            <person name="Gutensohn M."/>
            <person name="Harholt J."/>
            <person name="Hattori M."/>
            <person name="Heyl A."/>
            <person name="Hirai T."/>
            <person name="Hiwatashi Y."/>
            <person name="Ishikawa M."/>
            <person name="Iwata M."/>
            <person name="Karol K.G."/>
            <person name="Koehler B."/>
            <person name="Kolukisaoglu U."/>
            <person name="Kubo M."/>
            <person name="Kurata T."/>
            <person name="Lalonde S."/>
            <person name="Li K."/>
            <person name="Li Y."/>
            <person name="Litt A."/>
            <person name="Lyons E."/>
            <person name="Manning G."/>
            <person name="Maruyama T."/>
            <person name="Michael T.P."/>
            <person name="Mikami K."/>
            <person name="Miyazaki S."/>
            <person name="Morinaga S."/>
            <person name="Murata T."/>
            <person name="Mueller-Roeber B."/>
            <person name="Nelson D.R."/>
            <person name="Obara M."/>
            <person name="Oguri Y."/>
            <person name="Olmstead R.G."/>
            <person name="Onodera N."/>
            <person name="Petersen B.L."/>
            <person name="Pils B."/>
            <person name="Prigge M."/>
            <person name="Rensing S.A."/>
            <person name="Riano-Pachon D.M."/>
            <person name="Roberts A.W."/>
            <person name="Sato Y."/>
            <person name="Scheller H.V."/>
            <person name="Schulz B."/>
            <person name="Schulz C."/>
            <person name="Shakirov E.V."/>
            <person name="Shibagaki N."/>
            <person name="Shinohara N."/>
            <person name="Shippen D.E."/>
            <person name="Soerensen I."/>
            <person name="Sotooka R."/>
            <person name="Sugimoto N."/>
            <person name="Sugita M."/>
            <person name="Sumikawa N."/>
            <person name="Tanurdzic M."/>
            <person name="Theissen G."/>
            <person name="Ulvskov P."/>
            <person name="Wakazuki S."/>
            <person name="Weng J.K."/>
            <person name="Willats W.W."/>
            <person name="Wipf D."/>
            <person name="Wolf P.G."/>
            <person name="Yang L."/>
            <person name="Zimmer A.D."/>
            <person name="Zhu Q."/>
            <person name="Mitros T."/>
            <person name="Hellsten U."/>
            <person name="Loque D."/>
            <person name="Otillar R."/>
            <person name="Salamov A."/>
            <person name="Schmutz J."/>
            <person name="Shapiro H."/>
            <person name="Lindquist E."/>
            <person name="Lucas S."/>
            <person name="Rokhsar D."/>
            <person name="Grigoriev I.V."/>
        </authorList>
    </citation>
    <scope>NUCLEOTIDE SEQUENCE [LARGE SCALE GENOMIC DNA]</scope>
</reference>
<keyword evidence="2" id="KW-1185">Reference proteome</keyword>
<sequence length="247" mass="27178">MASGGSTGGAMARKGVVKLLSATKSSVSALSKGISKARKDYANKHEDDVLADIRQTGVSVVDLVFQALRRIYFLYMAGYKSELVAAAVEAGKRLTEADSSSVPLDAVMVFENTLREEARKYGNFDKENSISIQSFVNRSRASKEHSDRTSVAHDIYYAVLATARAYGSEWDKVEQVFRDASSRVIGNAIHATDDTKDARSKAAKALFIFGCEIKAKVEEASSRRQKVVRDAENVLRKEQERLQKLSV</sequence>
<name>D8STX3_SELML</name>
<dbReference type="OMA" id="HKKFGRS"/>
<dbReference type="Gramene" id="EFJ12150">
    <property type="protein sequence ID" value="EFJ12150"/>
    <property type="gene ID" value="SELMODRAFT_450850"/>
</dbReference>
<organism evidence="2">
    <name type="scientific">Selaginella moellendorffii</name>
    <name type="common">Spikemoss</name>
    <dbReference type="NCBI Taxonomy" id="88036"/>
    <lineage>
        <taxon>Eukaryota</taxon>
        <taxon>Viridiplantae</taxon>
        <taxon>Streptophyta</taxon>
        <taxon>Embryophyta</taxon>
        <taxon>Tracheophyta</taxon>
        <taxon>Lycopodiopsida</taxon>
        <taxon>Selaginellales</taxon>
        <taxon>Selaginellaceae</taxon>
        <taxon>Selaginella</taxon>
    </lineage>
</organism>
<dbReference type="OrthoDB" id="2018353at2759"/>
<dbReference type="EMBL" id="GL377641">
    <property type="protein sequence ID" value="EFJ12150.1"/>
    <property type="molecule type" value="Genomic_DNA"/>
</dbReference>
<gene>
    <name evidence="1" type="ORF">SELMODRAFT_450850</name>
</gene>
<dbReference type="HOGENOM" id="CLU_1063167_0_0_1"/>
<dbReference type="Proteomes" id="UP000001514">
    <property type="component" value="Unassembled WGS sequence"/>
</dbReference>